<comment type="caution">
    <text evidence="9">The sequence shown here is derived from an EMBL/GenBank/DDBJ whole genome shotgun (WGS) entry which is preliminary data.</text>
</comment>
<accession>A0AAV0F581</accession>
<keyword evidence="10" id="KW-1185">Reference proteome</keyword>
<protein>
    <recommendedName>
        <fullName evidence="3 8">Carbonic anhydrase</fullName>
        <ecNumber evidence="3 8">4.2.1.1</ecNumber>
    </recommendedName>
    <alternativeName>
        <fullName evidence="8">Carbonate dehydratase</fullName>
    </alternativeName>
</protein>
<dbReference type="PANTHER" id="PTHR11002">
    <property type="entry name" value="CARBONIC ANHYDRASE"/>
    <property type="match status" value="1"/>
</dbReference>
<comment type="similarity">
    <text evidence="2 8">Belongs to the beta-class carbonic anhydrase family.</text>
</comment>
<dbReference type="InterPro" id="IPR001765">
    <property type="entry name" value="Carbonic_anhydrase"/>
</dbReference>
<dbReference type="Proteomes" id="UP001152523">
    <property type="component" value="Unassembled WGS sequence"/>
</dbReference>
<dbReference type="GO" id="GO:0004089">
    <property type="term" value="F:carbonate dehydratase activity"/>
    <property type="evidence" value="ECO:0007669"/>
    <property type="project" value="UniProtKB-UniRule"/>
</dbReference>
<evidence type="ECO:0000313" key="9">
    <source>
        <dbReference type="EMBL" id="CAH9130621.1"/>
    </source>
</evidence>
<name>A0AAV0F581_9ASTE</name>
<dbReference type="Gene3D" id="3.40.1050.10">
    <property type="entry name" value="Carbonic anhydrase"/>
    <property type="match status" value="1"/>
</dbReference>
<comment type="catalytic activity">
    <reaction evidence="6 8">
        <text>hydrogencarbonate + H(+) = CO2 + H2O</text>
        <dbReference type="Rhea" id="RHEA:10748"/>
        <dbReference type="ChEBI" id="CHEBI:15377"/>
        <dbReference type="ChEBI" id="CHEBI:15378"/>
        <dbReference type="ChEBI" id="CHEBI:16526"/>
        <dbReference type="ChEBI" id="CHEBI:17544"/>
        <dbReference type="EC" id="4.2.1.1"/>
    </reaction>
</comment>
<reference evidence="9" key="1">
    <citation type="submission" date="2022-07" db="EMBL/GenBank/DDBJ databases">
        <authorList>
            <person name="Macas J."/>
            <person name="Novak P."/>
            <person name="Neumann P."/>
        </authorList>
    </citation>
    <scope>NUCLEOTIDE SEQUENCE</scope>
</reference>
<dbReference type="SMART" id="SM00947">
    <property type="entry name" value="Pro_CA"/>
    <property type="match status" value="1"/>
</dbReference>
<proteinExistence type="inferred from homology"/>
<evidence type="ECO:0000256" key="2">
    <source>
        <dbReference type="ARBA" id="ARBA00006217"/>
    </source>
</evidence>
<feature type="binding site" evidence="7">
    <location>
        <position position="177"/>
    </location>
    <ligand>
        <name>Zn(2+)</name>
        <dbReference type="ChEBI" id="CHEBI:29105"/>
    </ligand>
</feature>
<feature type="binding site" evidence="7">
    <location>
        <position position="117"/>
    </location>
    <ligand>
        <name>Zn(2+)</name>
        <dbReference type="ChEBI" id="CHEBI:29105"/>
    </ligand>
</feature>
<comment type="cofactor">
    <cofactor evidence="7">
        <name>Zn(2+)</name>
        <dbReference type="ChEBI" id="CHEBI:29105"/>
    </cofactor>
    <text evidence="7">Binds 1 zinc ion per subunit.</text>
</comment>
<gene>
    <name evidence="9" type="ORF">CEPIT_LOCUS30774</name>
</gene>
<evidence type="ECO:0000256" key="5">
    <source>
        <dbReference type="ARBA" id="ARBA00023239"/>
    </source>
</evidence>
<dbReference type="GO" id="GO:0015976">
    <property type="term" value="P:carbon utilization"/>
    <property type="evidence" value="ECO:0007669"/>
    <property type="project" value="InterPro"/>
</dbReference>
<dbReference type="GO" id="GO:0008270">
    <property type="term" value="F:zinc ion binding"/>
    <property type="evidence" value="ECO:0007669"/>
    <property type="project" value="UniProtKB-UniRule"/>
</dbReference>
<sequence>MAAPLPLNQPSFSRQRPSISHFLLPPISFGVHLSSPAPWKSSFFRLESYKGLMSHTWETDYDEQEGTLLTEGASGVFTKMKDRFLSFKKDKYMANLEHFRGLAKAQAPKFMVIACSDSRVCPSVVLGFQPGEAFVIRNIANLVPPYDNGPSEVNAALDFSVNTLAVENILVIGHSCCGGIQTLMSIEDKMDSSSFLHNWVIVGKTARSQTKSIASKLSFDQQCRHCEKESLHLSMQNLLTYPWIKKKVVSGELLVHGGYYDFVNCTFETWTLERNKNSSSLDNHYCVQNREFWS</sequence>
<evidence type="ECO:0000256" key="6">
    <source>
        <dbReference type="ARBA" id="ARBA00048348"/>
    </source>
</evidence>
<feature type="binding site" evidence="7">
    <location>
        <position position="115"/>
    </location>
    <ligand>
        <name>Zn(2+)</name>
        <dbReference type="ChEBI" id="CHEBI:29105"/>
    </ligand>
</feature>
<evidence type="ECO:0000256" key="1">
    <source>
        <dbReference type="ARBA" id="ARBA00002904"/>
    </source>
</evidence>
<keyword evidence="4 7" id="KW-0862">Zinc</keyword>
<organism evidence="9 10">
    <name type="scientific">Cuscuta epithymum</name>
    <dbReference type="NCBI Taxonomy" id="186058"/>
    <lineage>
        <taxon>Eukaryota</taxon>
        <taxon>Viridiplantae</taxon>
        <taxon>Streptophyta</taxon>
        <taxon>Embryophyta</taxon>
        <taxon>Tracheophyta</taxon>
        <taxon>Spermatophyta</taxon>
        <taxon>Magnoliopsida</taxon>
        <taxon>eudicotyledons</taxon>
        <taxon>Gunneridae</taxon>
        <taxon>Pentapetalae</taxon>
        <taxon>asterids</taxon>
        <taxon>lamiids</taxon>
        <taxon>Solanales</taxon>
        <taxon>Convolvulaceae</taxon>
        <taxon>Cuscuteae</taxon>
        <taxon>Cuscuta</taxon>
        <taxon>Cuscuta subgen. Cuscuta</taxon>
    </lineage>
</organism>
<dbReference type="CDD" id="cd00884">
    <property type="entry name" value="beta_CA_cladeB"/>
    <property type="match status" value="1"/>
</dbReference>
<dbReference type="EMBL" id="CAMAPF010000963">
    <property type="protein sequence ID" value="CAH9130621.1"/>
    <property type="molecule type" value="Genomic_DNA"/>
</dbReference>
<dbReference type="EC" id="4.2.1.1" evidence="3 8"/>
<evidence type="ECO:0000256" key="4">
    <source>
        <dbReference type="ARBA" id="ARBA00022833"/>
    </source>
</evidence>
<comment type="function">
    <text evidence="1 8">Reversible hydration of carbon dioxide.</text>
</comment>
<evidence type="ECO:0000256" key="7">
    <source>
        <dbReference type="PIRSR" id="PIRSR601765-1"/>
    </source>
</evidence>
<keyword evidence="7" id="KW-0479">Metal-binding</keyword>
<keyword evidence="5 8" id="KW-0456">Lyase</keyword>
<dbReference type="PROSITE" id="PS00704">
    <property type="entry name" value="PROK_CO2_ANHYDRASE_1"/>
    <property type="match status" value="1"/>
</dbReference>
<feature type="binding site" evidence="7">
    <location>
        <position position="174"/>
    </location>
    <ligand>
        <name>Zn(2+)</name>
        <dbReference type="ChEBI" id="CHEBI:29105"/>
    </ligand>
</feature>
<evidence type="ECO:0000313" key="10">
    <source>
        <dbReference type="Proteomes" id="UP001152523"/>
    </source>
</evidence>
<dbReference type="AlphaFoldDB" id="A0AAV0F581"/>
<evidence type="ECO:0000256" key="8">
    <source>
        <dbReference type="RuleBase" id="RU003956"/>
    </source>
</evidence>
<dbReference type="InterPro" id="IPR045066">
    <property type="entry name" value="Beta_CA_cladeB"/>
</dbReference>
<evidence type="ECO:0000256" key="3">
    <source>
        <dbReference type="ARBA" id="ARBA00012925"/>
    </source>
</evidence>
<dbReference type="InterPro" id="IPR036874">
    <property type="entry name" value="Carbonic_anhydrase_sf"/>
</dbReference>
<dbReference type="PANTHER" id="PTHR11002:SF12">
    <property type="entry name" value="CARBONIC ANHYDRASE"/>
    <property type="match status" value="1"/>
</dbReference>
<dbReference type="SUPFAM" id="SSF53056">
    <property type="entry name" value="beta-carbonic anhydrase, cab"/>
    <property type="match status" value="1"/>
</dbReference>
<dbReference type="Pfam" id="PF00484">
    <property type="entry name" value="Pro_CA"/>
    <property type="match status" value="1"/>
</dbReference>
<dbReference type="FunFam" id="3.40.1050.10:FF:000003">
    <property type="entry name" value="Carbonic anhydrase"/>
    <property type="match status" value="1"/>
</dbReference>
<dbReference type="InterPro" id="IPR015892">
    <property type="entry name" value="Carbonic_anhydrase_CS"/>
</dbReference>